<dbReference type="PANTHER" id="PTHR30570:SF1">
    <property type="entry name" value="PHOSPHATE-BINDING PROTEIN PSTS"/>
    <property type="match status" value="1"/>
</dbReference>
<dbReference type="InterPro" id="IPR024370">
    <property type="entry name" value="PBP_domain"/>
</dbReference>
<dbReference type="Pfam" id="PF12849">
    <property type="entry name" value="PBP_like_2"/>
    <property type="match status" value="1"/>
</dbReference>
<feature type="domain" description="PBP" evidence="3">
    <location>
        <begin position="30"/>
        <end position="322"/>
    </location>
</feature>
<feature type="signal peptide" evidence="2">
    <location>
        <begin position="1"/>
        <end position="28"/>
    </location>
</feature>
<dbReference type="InterPro" id="IPR050811">
    <property type="entry name" value="Phosphate_ABC_transporter"/>
</dbReference>
<keyword evidence="1 2" id="KW-0732">Signal</keyword>
<organism evidence="4">
    <name type="scientific">Acetithermum autotrophicum</name>
    <dbReference type="NCBI Taxonomy" id="1446466"/>
    <lineage>
        <taxon>Bacteria</taxon>
        <taxon>Candidatus Bipolaricaulota</taxon>
        <taxon>Candidatus Acetithermum</taxon>
    </lineage>
</organism>
<reference evidence="4" key="1">
    <citation type="journal article" date="2005" name="Environ. Microbiol.">
        <title>Genetic and functional properties of uncultivated thermophilic crenarchaeotes from a subsurface gold mine as revealed by analysis of genome fragments.</title>
        <authorList>
            <person name="Nunoura T."/>
            <person name="Hirayama H."/>
            <person name="Takami H."/>
            <person name="Oida H."/>
            <person name="Nishi S."/>
            <person name="Shimamura S."/>
            <person name="Suzuki Y."/>
            <person name="Inagaki F."/>
            <person name="Takai K."/>
            <person name="Nealson K.H."/>
            <person name="Horikoshi K."/>
        </authorList>
    </citation>
    <scope>NUCLEOTIDE SEQUENCE</scope>
</reference>
<dbReference type="EMBL" id="AP011802">
    <property type="protein sequence ID" value="BAL59101.1"/>
    <property type="molecule type" value="Genomic_DNA"/>
</dbReference>
<dbReference type="AlphaFoldDB" id="H5SSG5"/>
<accession>H5SSG5</accession>
<dbReference type="Gene3D" id="3.40.190.10">
    <property type="entry name" value="Periplasmic binding protein-like II"/>
    <property type="match status" value="2"/>
</dbReference>
<evidence type="ECO:0000256" key="2">
    <source>
        <dbReference type="SAM" id="SignalP"/>
    </source>
</evidence>
<reference evidence="4" key="2">
    <citation type="journal article" date="2012" name="PLoS ONE">
        <title>A Deeply Branching Thermophilic Bacterium with an Ancient Acetyl-CoA Pathway Dominates a Subsurface Ecosystem.</title>
        <authorList>
            <person name="Takami H."/>
            <person name="Noguchi H."/>
            <person name="Takaki Y."/>
            <person name="Uchiyama I."/>
            <person name="Toyoda A."/>
            <person name="Nishi S."/>
            <person name="Chee G.-J."/>
            <person name="Arai W."/>
            <person name="Nunoura T."/>
            <person name="Itoh T."/>
            <person name="Hattori M."/>
            <person name="Takai K."/>
        </authorList>
    </citation>
    <scope>NUCLEOTIDE SEQUENCE</scope>
</reference>
<dbReference type="SUPFAM" id="SSF53850">
    <property type="entry name" value="Periplasmic binding protein-like II"/>
    <property type="match status" value="1"/>
</dbReference>
<protein>
    <submittedName>
        <fullName evidence="4">Phosphate transport system substrate-binding protein</fullName>
    </submittedName>
</protein>
<gene>
    <name evidence="4" type="ORF">HGMM_OP3C256</name>
</gene>
<feature type="chain" id="PRO_5003598311" evidence="2">
    <location>
        <begin position="29"/>
        <end position="382"/>
    </location>
</feature>
<evidence type="ECO:0000259" key="3">
    <source>
        <dbReference type="Pfam" id="PF12849"/>
    </source>
</evidence>
<evidence type="ECO:0000313" key="4">
    <source>
        <dbReference type="EMBL" id="BAL59101.1"/>
    </source>
</evidence>
<proteinExistence type="predicted"/>
<sequence>MKFSVSLVRRAAFVALLVVGSVVLASFAQPGAPKDSKNILADGSSTVRPITKAMAEEFKKVRPDVNVTVAVSGTSGGFRRFVVGETDISNASRAIKQSEIETAPKNGVEYIELLVALDGLTVAVSNKTQIFGNAPVCLTVGELELLWAKEAEKFITKWNQVRSTLANAEITLSGAAETSGTFDFFTSAINGKEGDTRQDYFGTEEDQLLAQQTGANPLALTYFGYNFFVHNTQLVQAVAIDPRRDLINAPADVLAEINKRREANKKPPLKNGGGECKGILPTVDTILGFVYQPLSRPLFIYVNKKSGERPAVDEFINFYLDESRLGNQQFMLNKAGYLPVPREVRDEARTCWKKRITGTAFGGTYSGLSLPDIRKKYGEHCK</sequence>
<dbReference type="PANTHER" id="PTHR30570">
    <property type="entry name" value="PERIPLASMIC PHOSPHATE BINDING COMPONENT OF PHOSPHATE ABC TRANSPORTER"/>
    <property type="match status" value="1"/>
</dbReference>
<name>H5SSG5_ACEAU</name>
<evidence type="ECO:0000256" key="1">
    <source>
        <dbReference type="ARBA" id="ARBA00022729"/>
    </source>
</evidence>